<dbReference type="InterPro" id="IPR005000">
    <property type="entry name" value="Aldolase/citrate-lyase_domain"/>
</dbReference>
<evidence type="ECO:0000313" key="6">
    <source>
        <dbReference type="EMBL" id="MBC4016480.1"/>
    </source>
</evidence>
<gene>
    <name evidence="6" type="ORF">H7965_14230</name>
</gene>
<dbReference type="PANTHER" id="PTHR32308:SF10">
    <property type="entry name" value="CITRATE LYASE SUBUNIT BETA"/>
    <property type="match status" value="1"/>
</dbReference>
<dbReference type="GO" id="GO:0006107">
    <property type="term" value="P:oxaloacetate metabolic process"/>
    <property type="evidence" value="ECO:0007669"/>
    <property type="project" value="TreeGrafter"/>
</dbReference>
<evidence type="ECO:0000256" key="3">
    <source>
        <dbReference type="ARBA" id="ARBA00022842"/>
    </source>
</evidence>
<dbReference type="PANTHER" id="PTHR32308">
    <property type="entry name" value="LYASE BETA SUBUNIT, PUTATIVE (AFU_ORTHOLOGUE AFUA_4G13030)-RELATED"/>
    <property type="match status" value="1"/>
</dbReference>
<evidence type="ECO:0000313" key="7">
    <source>
        <dbReference type="Proteomes" id="UP000600101"/>
    </source>
</evidence>
<dbReference type="GO" id="GO:0003824">
    <property type="term" value="F:catalytic activity"/>
    <property type="evidence" value="ECO:0007669"/>
    <property type="project" value="InterPro"/>
</dbReference>
<protein>
    <recommendedName>
        <fullName evidence="5">HpcH/HpaI aldolase/citrate lyase domain-containing protein</fullName>
    </recommendedName>
</protein>
<evidence type="ECO:0000256" key="2">
    <source>
        <dbReference type="ARBA" id="ARBA00022723"/>
    </source>
</evidence>
<dbReference type="InterPro" id="IPR015813">
    <property type="entry name" value="Pyrv/PenolPyrv_kinase-like_dom"/>
</dbReference>
<reference evidence="6" key="1">
    <citation type="submission" date="2020-08" db="EMBL/GenBank/DDBJ databases">
        <authorList>
            <person name="Hu Y."/>
            <person name="Nguyen S.V."/>
            <person name="Li F."/>
            <person name="Fanning S."/>
        </authorList>
    </citation>
    <scope>NUCLEOTIDE SEQUENCE</scope>
    <source>
        <strain evidence="6">SYSU D8009</strain>
    </source>
</reference>
<feature type="region of interest" description="Disordered" evidence="4">
    <location>
        <begin position="115"/>
        <end position="136"/>
    </location>
</feature>
<dbReference type="RefSeq" id="WP_186771250.1">
    <property type="nucleotide sequence ID" value="NZ_JACOMF010000015.1"/>
</dbReference>
<dbReference type="InterPro" id="IPR040442">
    <property type="entry name" value="Pyrv_kinase-like_dom_sf"/>
</dbReference>
<dbReference type="Pfam" id="PF03328">
    <property type="entry name" value="HpcH_HpaI"/>
    <property type="match status" value="1"/>
</dbReference>
<dbReference type="Proteomes" id="UP000600101">
    <property type="component" value="Unassembled WGS sequence"/>
</dbReference>
<keyword evidence="3" id="KW-0460">Magnesium</keyword>
<keyword evidence="2" id="KW-0479">Metal-binding</keyword>
<evidence type="ECO:0000256" key="1">
    <source>
        <dbReference type="ARBA" id="ARBA00001946"/>
    </source>
</evidence>
<evidence type="ECO:0000256" key="4">
    <source>
        <dbReference type="SAM" id="MobiDB-lite"/>
    </source>
</evidence>
<dbReference type="EMBL" id="JACOMF010000015">
    <property type="protein sequence ID" value="MBC4016480.1"/>
    <property type="molecule type" value="Genomic_DNA"/>
</dbReference>
<sequence length="136" mass="14569">MQNGPGLDGIVLPMLEAPAQLVAVDWAMAALERQRGLPERGIDLMPIIEIGRGLAACRELAAAASLGGRVRRLAFGAGEYPLDLGITWMRDEAELATARSEVVLASRCAGLEPPIDTVFPERSEASNPGTRHRPTR</sequence>
<proteinExistence type="predicted"/>
<name>A0A9X0UHV3_9PROT</name>
<evidence type="ECO:0000259" key="5">
    <source>
        <dbReference type="Pfam" id="PF03328"/>
    </source>
</evidence>
<dbReference type="SUPFAM" id="SSF51621">
    <property type="entry name" value="Phosphoenolpyruvate/pyruvate domain"/>
    <property type="match status" value="1"/>
</dbReference>
<dbReference type="AlphaFoldDB" id="A0A9X0UHV3"/>
<dbReference type="Gene3D" id="3.20.20.60">
    <property type="entry name" value="Phosphoenolpyruvate-binding domains"/>
    <property type="match status" value="1"/>
</dbReference>
<dbReference type="GO" id="GO:0000287">
    <property type="term" value="F:magnesium ion binding"/>
    <property type="evidence" value="ECO:0007669"/>
    <property type="project" value="TreeGrafter"/>
</dbReference>
<comment type="caution">
    <text evidence="6">The sequence shown here is derived from an EMBL/GenBank/DDBJ whole genome shotgun (WGS) entry which is preliminary data.</text>
</comment>
<keyword evidence="7" id="KW-1185">Reference proteome</keyword>
<feature type="domain" description="HpcH/HpaI aldolase/citrate lyase" evidence="5">
    <location>
        <begin position="5"/>
        <end position="122"/>
    </location>
</feature>
<accession>A0A9X0UHV3</accession>
<organism evidence="6 7">
    <name type="scientific">Siccirubricoccus deserti</name>
    <dbReference type="NCBI Taxonomy" id="2013562"/>
    <lineage>
        <taxon>Bacteria</taxon>
        <taxon>Pseudomonadati</taxon>
        <taxon>Pseudomonadota</taxon>
        <taxon>Alphaproteobacteria</taxon>
        <taxon>Acetobacterales</taxon>
        <taxon>Roseomonadaceae</taxon>
        <taxon>Siccirubricoccus</taxon>
    </lineage>
</organism>
<comment type="cofactor">
    <cofactor evidence="1">
        <name>Mg(2+)</name>
        <dbReference type="ChEBI" id="CHEBI:18420"/>
    </cofactor>
</comment>